<dbReference type="OrthoDB" id="9765222at2"/>
<dbReference type="EMBL" id="CYZU01000003">
    <property type="protein sequence ID" value="CUN77045.1"/>
    <property type="molecule type" value="Genomic_DNA"/>
</dbReference>
<reference evidence="1 2" key="1">
    <citation type="submission" date="2015-09" db="EMBL/GenBank/DDBJ databases">
        <authorList>
            <consortium name="Pathogen Informatics"/>
        </authorList>
    </citation>
    <scope>NUCLEOTIDE SEQUENCE [LARGE SCALE GENOMIC DNA]</scope>
    <source>
        <strain evidence="1 2">2789STDY5834876</strain>
    </source>
</reference>
<protein>
    <submittedName>
        <fullName evidence="1">Uncharacterized protein</fullName>
    </submittedName>
</protein>
<dbReference type="STRING" id="39482.ERS852491_00454"/>
<name>A0A173ZP97_9FIRM</name>
<dbReference type="InterPro" id="IPR012334">
    <property type="entry name" value="Pectin_lyas_fold"/>
</dbReference>
<gene>
    <name evidence="1" type="ORF">ERS852491_00454</name>
</gene>
<sequence length="155" mass="17380">MKTSKAKWLDWQAQGTRVTQNFFHDNTVPFLREDAEPGLELFQAMGEDVFIEVSHGPTLLDNNIFLSARAVKLDTQGVAFVHNLIGGSLTTGKMICTETLGMAFEPEQYFENPDGTLITFNEDYFGSFRNKIPTVGPLEKSNVKKSEIILAKDIF</sequence>
<dbReference type="Proteomes" id="UP000095544">
    <property type="component" value="Unassembled WGS sequence"/>
</dbReference>
<dbReference type="RefSeq" id="WP_055150586.1">
    <property type="nucleotide sequence ID" value="NZ_CYZU01000003.1"/>
</dbReference>
<evidence type="ECO:0000313" key="2">
    <source>
        <dbReference type="Proteomes" id="UP000095544"/>
    </source>
</evidence>
<evidence type="ECO:0000313" key="1">
    <source>
        <dbReference type="EMBL" id="CUN77045.1"/>
    </source>
</evidence>
<dbReference type="Gene3D" id="2.160.20.10">
    <property type="entry name" value="Single-stranded right-handed beta-helix, Pectin lyase-like"/>
    <property type="match status" value="1"/>
</dbReference>
<accession>A0A173ZP97</accession>
<organism evidence="1 2">
    <name type="scientific">Faecalicatena contorta</name>
    <dbReference type="NCBI Taxonomy" id="39482"/>
    <lineage>
        <taxon>Bacteria</taxon>
        <taxon>Bacillati</taxon>
        <taxon>Bacillota</taxon>
        <taxon>Clostridia</taxon>
        <taxon>Lachnospirales</taxon>
        <taxon>Lachnospiraceae</taxon>
        <taxon>Faecalicatena</taxon>
    </lineage>
</organism>
<dbReference type="AlphaFoldDB" id="A0A173ZP97"/>
<proteinExistence type="predicted"/>